<dbReference type="EMBL" id="KZ821800">
    <property type="protein sequence ID" value="PYH75412.1"/>
    <property type="molecule type" value="Genomic_DNA"/>
</dbReference>
<sequence length="62" mass="7341">MIPQDWYKSEKNYKKKLEFPVRYVQMLIDMENIPLLDSILAAVFCWILLAGYLVFPGTFILL</sequence>
<accession>A0A319D5W5</accession>
<organism evidence="2 3">
    <name type="scientific">Aspergillus uvarum CBS 121591</name>
    <dbReference type="NCBI Taxonomy" id="1448315"/>
    <lineage>
        <taxon>Eukaryota</taxon>
        <taxon>Fungi</taxon>
        <taxon>Dikarya</taxon>
        <taxon>Ascomycota</taxon>
        <taxon>Pezizomycotina</taxon>
        <taxon>Eurotiomycetes</taxon>
        <taxon>Eurotiomycetidae</taxon>
        <taxon>Eurotiales</taxon>
        <taxon>Aspergillaceae</taxon>
        <taxon>Aspergillus</taxon>
        <taxon>Aspergillus subgen. Circumdati</taxon>
    </lineage>
</organism>
<dbReference type="VEuPathDB" id="FungiDB:BO82DRAFT_298759"/>
<feature type="transmembrane region" description="Helical" evidence="1">
    <location>
        <begin position="39"/>
        <end position="61"/>
    </location>
</feature>
<keyword evidence="1" id="KW-0812">Transmembrane</keyword>
<dbReference type="Proteomes" id="UP000248340">
    <property type="component" value="Unassembled WGS sequence"/>
</dbReference>
<proteinExistence type="predicted"/>
<evidence type="ECO:0000313" key="3">
    <source>
        <dbReference type="Proteomes" id="UP000248340"/>
    </source>
</evidence>
<dbReference type="AlphaFoldDB" id="A0A319D5W5"/>
<reference evidence="2 3" key="1">
    <citation type="submission" date="2016-12" db="EMBL/GenBank/DDBJ databases">
        <title>The genomes of Aspergillus section Nigri reveals drivers in fungal speciation.</title>
        <authorList>
            <consortium name="DOE Joint Genome Institute"/>
            <person name="Vesth T.C."/>
            <person name="Nybo J."/>
            <person name="Theobald S."/>
            <person name="Brandl J."/>
            <person name="Frisvad J.C."/>
            <person name="Nielsen K.F."/>
            <person name="Lyhne E.K."/>
            <person name="Kogle M.E."/>
            <person name="Kuo A."/>
            <person name="Riley R."/>
            <person name="Clum A."/>
            <person name="Nolan M."/>
            <person name="Lipzen A."/>
            <person name="Salamov A."/>
            <person name="Henrissat B."/>
            <person name="Wiebenga A."/>
            <person name="De Vries R.P."/>
            <person name="Grigoriev I.V."/>
            <person name="Mortensen U.H."/>
            <person name="Andersen M.R."/>
            <person name="Baker S.E."/>
        </authorList>
    </citation>
    <scope>NUCLEOTIDE SEQUENCE [LARGE SCALE GENOMIC DNA]</scope>
    <source>
        <strain evidence="2 3">CBS 121591</strain>
    </source>
</reference>
<dbReference type="GeneID" id="37134742"/>
<keyword evidence="3" id="KW-1185">Reference proteome</keyword>
<dbReference type="OrthoDB" id="3254104at2759"/>
<protein>
    <submittedName>
        <fullName evidence="2">Uncharacterized protein</fullName>
    </submittedName>
</protein>
<dbReference type="RefSeq" id="XP_025485612.1">
    <property type="nucleotide sequence ID" value="XM_025632001.1"/>
</dbReference>
<keyword evidence="1" id="KW-0472">Membrane</keyword>
<keyword evidence="1" id="KW-1133">Transmembrane helix</keyword>
<evidence type="ECO:0000313" key="2">
    <source>
        <dbReference type="EMBL" id="PYH75412.1"/>
    </source>
</evidence>
<gene>
    <name evidence="2" type="ORF">BO82DRAFT_298759</name>
</gene>
<evidence type="ECO:0000256" key="1">
    <source>
        <dbReference type="SAM" id="Phobius"/>
    </source>
</evidence>
<name>A0A319D5W5_9EURO</name>